<feature type="non-terminal residue" evidence="1">
    <location>
        <position position="161"/>
    </location>
</feature>
<dbReference type="EMBL" id="BPLR01005077">
    <property type="protein sequence ID" value="GIX99684.1"/>
    <property type="molecule type" value="Genomic_DNA"/>
</dbReference>
<gene>
    <name evidence="1" type="ORF">CEXT_742301</name>
</gene>
<comment type="caution">
    <text evidence="1">The sequence shown here is derived from an EMBL/GenBank/DDBJ whole genome shotgun (WGS) entry which is preliminary data.</text>
</comment>
<evidence type="ECO:0000313" key="1">
    <source>
        <dbReference type="EMBL" id="GIX99684.1"/>
    </source>
</evidence>
<dbReference type="Proteomes" id="UP001054945">
    <property type="component" value="Unassembled WGS sequence"/>
</dbReference>
<dbReference type="AlphaFoldDB" id="A0AAV4PRE3"/>
<keyword evidence="2" id="KW-1185">Reference proteome</keyword>
<organism evidence="1 2">
    <name type="scientific">Caerostris extrusa</name>
    <name type="common">Bark spider</name>
    <name type="synonym">Caerostris bankana</name>
    <dbReference type="NCBI Taxonomy" id="172846"/>
    <lineage>
        <taxon>Eukaryota</taxon>
        <taxon>Metazoa</taxon>
        <taxon>Ecdysozoa</taxon>
        <taxon>Arthropoda</taxon>
        <taxon>Chelicerata</taxon>
        <taxon>Arachnida</taxon>
        <taxon>Araneae</taxon>
        <taxon>Araneomorphae</taxon>
        <taxon>Entelegynae</taxon>
        <taxon>Araneoidea</taxon>
        <taxon>Araneidae</taxon>
        <taxon>Caerostris</taxon>
    </lineage>
</organism>
<reference evidence="1 2" key="1">
    <citation type="submission" date="2021-06" db="EMBL/GenBank/DDBJ databases">
        <title>Caerostris extrusa draft genome.</title>
        <authorList>
            <person name="Kono N."/>
            <person name="Arakawa K."/>
        </authorList>
    </citation>
    <scope>NUCLEOTIDE SEQUENCE [LARGE SCALE GENOMIC DNA]</scope>
</reference>
<evidence type="ECO:0000313" key="2">
    <source>
        <dbReference type="Proteomes" id="UP001054945"/>
    </source>
</evidence>
<accession>A0AAV4PRE3</accession>
<protein>
    <submittedName>
        <fullName evidence="1">Uncharacterized protein</fullName>
    </submittedName>
</protein>
<proteinExistence type="predicted"/>
<name>A0AAV4PRE3_CAEEX</name>
<sequence>MSGYLNNFVGYVLNLFKKENRENHRDTSIYGTPPRQIKRIYESCEKKWSDTNLGLQYFPYNGGLPKDYSPYLSPSPRLRDYRERCSGLRRSSSMDFLSSSEDRSWLHNRKKISNHQSPDVSLWTTSLPLHVIWAEHFPPPQQILMYHWVDSIKNGGRFDEE</sequence>